<comment type="caution">
    <text evidence="2">The sequence shown here is derived from an EMBL/GenBank/DDBJ whole genome shotgun (WGS) entry which is preliminary data.</text>
</comment>
<gene>
    <name evidence="2" type="ORF">B1991_10825</name>
</gene>
<dbReference type="EMBL" id="MWIO01000030">
    <property type="protein sequence ID" value="THD06824.1"/>
    <property type="molecule type" value="Genomic_DNA"/>
</dbReference>
<sequence length="240" mass="26619">MKGNWKMMKTVILATTLMVATVPCHAKTEVQGESFDVLGSVMETNVKEINAANIMTSNKEEAIRYREKIIAGWWEFMQVNSKAKPGEYCAATFLRAKLAKRAKGERKDGFSDGMAVTLFGPGGNYRGALLGFSPLGKDHAFPKLKSRQPVKVTLKQGDVAPVTLNAIYMEVSPTAPPLIVFAVPSIEALMGGMEDTWRFEVVYEGKSIADIEWHDGLKARDELKQCLAGKSFDDKRHLRF</sequence>
<reference evidence="2 3" key="1">
    <citation type="submission" date="2017-02" db="EMBL/GenBank/DDBJ databases">
        <title>Whole genome sequencing of Rhodanobacter lindaniclasticus DSM 17932.</title>
        <authorList>
            <person name="Kumar S."/>
            <person name="Patil P."/>
            <person name="Patil P.B."/>
        </authorList>
    </citation>
    <scope>NUCLEOTIDE SEQUENCE [LARGE SCALE GENOMIC DNA]</scope>
    <source>
        <strain evidence="2 3">DSM 17932</strain>
    </source>
</reference>
<dbReference type="OrthoDB" id="8453460at2"/>
<proteinExistence type="predicted"/>
<name>A0A4S3KFU7_9GAMM</name>
<evidence type="ECO:0000313" key="3">
    <source>
        <dbReference type="Proteomes" id="UP000306317"/>
    </source>
</evidence>
<feature type="chain" id="PRO_5020306725" evidence="1">
    <location>
        <begin position="27"/>
        <end position="240"/>
    </location>
</feature>
<evidence type="ECO:0000313" key="2">
    <source>
        <dbReference type="EMBL" id="THD06824.1"/>
    </source>
</evidence>
<keyword evidence="3" id="KW-1185">Reference proteome</keyword>
<feature type="signal peptide" evidence="1">
    <location>
        <begin position="1"/>
        <end position="26"/>
    </location>
</feature>
<organism evidence="2 3">
    <name type="scientific">Rhodanobacter lindaniclasticus</name>
    <dbReference type="NCBI Taxonomy" id="75310"/>
    <lineage>
        <taxon>Bacteria</taxon>
        <taxon>Pseudomonadati</taxon>
        <taxon>Pseudomonadota</taxon>
        <taxon>Gammaproteobacteria</taxon>
        <taxon>Lysobacterales</taxon>
        <taxon>Rhodanobacteraceae</taxon>
        <taxon>Rhodanobacter</taxon>
    </lineage>
</organism>
<protein>
    <submittedName>
        <fullName evidence="2">Uncharacterized protein</fullName>
    </submittedName>
</protein>
<keyword evidence="1" id="KW-0732">Signal</keyword>
<dbReference type="AlphaFoldDB" id="A0A4S3KFU7"/>
<accession>A0A4S3KFU7</accession>
<dbReference type="RefSeq" id="WP_136258744.1">
    <property type="nucleotide sequence ID" value="NZ_MWIO01000030.1"/>
</dbReference>
<dbReference type="Proteomes" id="UP000306317">
    <property type="component" value="Unassembled WGS sequence"/>
</dbReference>
<evidence type="ECO:0000256" key="1">
    <source>
        <dbReference type="SAM" id="SignalP"/>
    </source>
</evidence>